<evidence type="ECO:0000256" key="2">
    <source>
        <dbReference type="ARBA" id="ARBA00022475"/>
    </source>
</evidence>
<keyword evidence="6" id="KW-1133">Transmembrane helix</keyword>
<keyword evidence="4" id="KW-0808">Transferase</keyword>
<comment type="subcellular location">
    <subcellularLocation>
        <location evidence="1">Cell membrane</location>
    </subcellularLocation>
</comment>
<dbReference type="Proteomes" id="UP000031599">
    <property type="component" value="Unassembled WGS sequence"/>
</dbReference>
<dbReference type="GO" id="GO:0085029">
    <property type="term" value="P:extracellular matrix assembly"/>
    <property type="evidence" value="ECO:0007669"/>
    <property type="project" value="TreeGrafter"/>
</dbReference>
<feature type="transmembrane region" description="Helical" evidence="6">
    <location>
        <begin position="391"/>
        <end position="414"/>
    </location>
</feature>
<dbReference type="PANTHER" id="PTHR22913:SF12">
    <property type="entry name" value="MANNURONAN SYNTHASE"/>
    <property type="match status" value="1"/>
</dbReference>
<comment type="caution">
    <text evidence="7">The sequence shown here is derived from an EMBL/GenBank/DDBJ whole genome shotgun (WGS) entry which is preliminary data.</text>
</comment>
<evidence type="ECO:0000313" key="8">
    <source>
        <dbReference type="Proteomes" id="UP000031599"/>
    </source>
</evidence>
<evidence type="ECO:0000256" key="1">
    <source>
        <dbReference type="ARBA" id="ARBA00004236"/>
    </source>
</evidence>
<feature type="transmembrane region" description="Helical" evidence="6">
    <location>
        <begin position="366"/>
        <end position="384"/>
    </location>
</feature>
<evidence type="ECO:0000256" key="5">
    <source>
        <dbReference type="ARBA" id="ARBA00023136"/>
    </source>
</evidence>
<organism evidence="7 8">
    <name type="scientific">Enhygromyxa salina</name>
    <dbReference type="NCBI Taxonomy" id="215803"/>
    <lineage>
        <taxon>Bacteria</taxon>
        <taxon>Pseudomonadati</taxon>
        <taxon>Myxococcota</taxon>
        <taxon>Polyangia</taxon>
        <taxon>Nannocystales</taxon>
        <taxon>Nannocystaceae</taxon>
        <taxon>Enhygromyxa</taxon>
    </lineage>
</organism>
<feature type="transmembrane region" description="Helical" evidence="6">
    <location>
        <begin position="340"/>
        <end position="360"/>
    </location>
</feature>
<keyword evidence="5 6" id="KW-0472">Membrane</keyword>
<sequence>MGRLAPILAIVLSGQTALLWLGFNAVAGAQTWPLLLVFGQVTAIAATAVLLWRVLLVARYRPTASVADAQLPTVTVLVPAYNEGAQVRGSLVSLVCSDYPRDKLQIIAIDDGSRDDTWTWMKRAAAQLGQQIELVHCPVNRGKRHALYEGFLRARGEVIVTVDSDSEVLSDTLRNLVSPLVVDPRIGAVAGNVRVLNRDAGAIARMLDVSFNHAFEFMRASESQVAAVMCCPGALSAYRRVLIDEFREQWITQTFLGAPAAIGEDRSMTNHVLRRGHHVRFQANAIVLTEVPTTTGQLARMLLRWARSNVRESLVMTGFALRRFRQGSQVGPRLNLGLSLIRTIGGGLAVIPTVVMILLAPIAIPWMLGAALIAGLLPAAVYAMTRSRRGAVWAFGYALYSLLCLSWITAFALITAHRSGWLTRQRPSSPAAEVNPAAPTAALS</sequence>
<feature type="transmembrane region" description="Helical" evidence="6">
    <location>
        <begin position="38"/>
        <end position="56"/>
    </location>
</feature>
<accession>A0A0C1ZAH3</accession>
<dbReference type="GO" id="GO:0005886">
    <property type="term" value="C:plasma membrane"/>
    <property type="evidence" value="ECO:0007669"/>
    <property type="project" value="UniProtKB-SubCell"/>
</dbReference>
<dbReference type="InterPro" id="IPR029044">
    <property type="entry name" value="Nucleotide-diphossugar_trans"/>
</dbReference>
<name>A0A0C1ZAH3_9BACT</name>
<protein>
    <submittedName>
        <fullName evidence="7">Hyaluronan synthase</fullName>
    </submittedName>
</protein>
<dbReference type="EMBL" id="JMCC02000069">
    <property type="protein sequence ID" value="KIG14624.1"/>
    <property type="molecule type" value="Genomic_DNA"/>
</dbReference>
<keyword evidence="6" id="KW-0812">Transmembrane</keyword>
<evidence type="ECO:0000256" key="4">
    <source>
        <dbReference type="ARBA" id="ARBA00022679"/>
    </source>
</evidence>
<dbReference type="SUPFAM" id="SSF53448">
    <property type="entry name" value="Nucleotide-diphospho-sugar transferases"/>
    <property type="match status" value="1"/>
</dbReference>
<keyword evidence="3" id="KW-0328">Glycosyltransferase</keyword>
<dbReference type="GO" id="GO:0030213">
    <property type="term" value="P:hyaluronan biosynthetic process"/>
    <property type="evidence" value="ECO:0007669"/>
    <property type="project" value="TreeGrafter"/>
</dbReference>
<gene>
    <name evidence="7" type="ORF">DB30_06503</name>
</gene>
<evidence type="ECO:0000256" key="6">
    <source>
        <dbReference type="SAM" id="Phobius"/>
    </source>
</evidence>
<dbReference type="PANTHER" id="PTHR22913">
    <property type="entry name" value="HYALURONAN SYNTHASE"/>
    <property type="match status" value="1"/>
</dbReference>
<reference evidence="7 8" key="1">
    <citation type="submission" date="2014-12" db="EMBL/GenBank/DDBJ databases">
        <title>Genome assembly of Enhygromyxa salina DSM 15201.</title>
        <authorList>
            <person name="Sharma G."/>
            <person name="Subramanian S."/>
        </authorList>
    </citation>
    <scope>NUCLEOTIDE SEQUENCE [LARGE SCALE GENOMIC DNA]</scope>
    <source>
        <strain evidence="7 8">DSM 15201</strain>
    </source>
</reference>
<keyword evidence="2" id="KW-1003">Cell membrane</keyword>
<proteinExistence type="predicted"/>
<dbReference type="GO" id="GO:0050501">
    <property type="term" value="F:hyaluronan synthase activity"/>
    <property type="evidence" value="ECO:0007669"/>
    <property type="project" value="TreeGrafter"/>
</dbReference>
<dbReference type="AlphaFoldDB" id="A0A0C1ZAH3"/>
<evidence type="ECO:0000313" key="7">
    <source>
        <dbReference type="EMBL" id="KIG14624.1"/>
    </source>
</evidence>
<dbReference type="Gene3D" id="3.90.550.10">
    <property type="entry name" value="Spore Coat Polysaccharide Biosynthesis Protein SpsA, Chain A"/>
    <property type="match status" value="1"/>
</dbReference>
<dbReference type="Pfam" id="PF13641">
    <property type="entry name" value="Glyco_tranf_2_3"/>
    <property type="match status" value="1"/>
</dbReference>
<evidence type="ECO:0000256" key="3">
    <source>
        <dbReference type="ARBA" id="ARBA00022676"/>
    </source>
</evidence>